<evidence type="ECO:0000313" key="2">
    <source>
        <dbReference type="Proteomes" id="UP000001556"/>
    </source>
</evidence>
<protein>
    <submittedName>
        <fullName evidence="1">Uncharacterized protein</fullName>
    </submittedName>
</protein>
<sequence>MSLIDLARAKGYTNEQLNKNNNNNQPTQTLTFDGGIYSVPSNIVNGQISDIRLLGNTRTNLFKKLDTMPANVTYNPTTDEYVCSVGGTGNIITPNINIKPNTAYLISFDIKCSEVYTPANKAECFRVDDIASGTWIDGLFSQIGTSYARLTFSIPSTNTATGLRFVLRNAVNKSLTIKNIMLEEGTELKPYITTGTKSTVSNIRLVSFKNLFNRFQNLIIGYYLSSTGNISASPSGENQFVSDYIKVDSSTAYIISNTAAEENYIRIGYYDTNKNFIKRDITGTKATEFTFTTPSTAQYIRVSQEVGTEKTTLLEKGTVKTELKESMVYISAGGELRSVGIAKDEVNATSGEKVQRVSDDKLLTQISSYLDGTVARRNIIDTTGLALPADNSTLPQTTRLIDKNTGSALDRTDSVNWDTTGGIGKYYISSTGVLYIISAVGVSPAINHALTYQLMQNTVTKIPQQPPLQVFEGGSIYVEPVGDLAETTLPTVEITAPIGQSNNFGVATHDYQVAAADWVLSGSEAKSTLLIATNAGGTANIIAPDRPGLFYVVNNISGQTMTIKKSGGTGVAIATGKTALVMHNGTNFIKITGEV</sequence>
<dbReference type="HOGENOM" id="CLU_458379_0_0_9"/>
<evidence type="ECO:0000313" key="1">
    <source>
        <dbReference type="EMBL" id="ABO51105.1"/>
    </source>
</evidence>
<gene>
    <name evidence="1" type="ordered locus">Dred_2595</name>
</gene>
<dbReference type="RefSeq" id="WP_011878903.1">
    <property type="nucleotide sequence ID" value="NC_009253.1"/>
</dbReference>
<dbReference type="Proteomes" id="UP000001556">
    <property type="component" value="Chromosome"/>
</dbReference>
<keyword evidence="2" id="KW-1185">Reference proteome</keyword>
<proteinExistence type="predicted"/>
<reference evidence="1 2" key="1">
    <citation type="submission" date="2007-03" db="EMBL/GenBank/DDBJ databases">
        <title>Complete sequence of Desulfotomaculum reducens MI-1.</title>
        <authorList>
            <consortium name="US DOE Joint Genome Institute"/>
            <person name="Copeland A."/>
            <person name="Lucas S."/>
            <person name="Lapidus A."/>
            <person name="Barry K."/>
            <person name="Detter J.C."/>
            <person name="Glavina del Rio T."/>
            <person name="Hammon N."/>
            <person name="Israni S."/>
            <person name="Dalin E."/>
            <person name="Tice H."/>
            <person name="Pitluck S."/>
            <person name="Sims D."/>
            <person name="Brettin T."/>
            <person name="Bruce D."/>
            <person name="Han C."/>
            <person name="Tapia R."/>
            <person name="Schmutz J."/>
            <person name="Larimer F."/>
            <person name="Land M."/>
            <person name="Hauser L."/>
            <person name="Kyrpides N."/>
            <person name="Kim E."/>
            <person name="Tebo B.M."/>
            <person name="Richardson P."/>
        </authorList>
    </citation>
    <scope>NUCLEOTIDE SEQUENCE [LARGE SCALE GENOMIC DNA]</scope>
    <source>
        <strain evidence="1 2">MI-1</strain>
    </source>
</reference>
<accession>A4J7Q2</accession>
<dbReference type="Gene3D" id="2.60.120.260">
    <property type="entry name" value="Galactose-binding domain-like"/>
    <property type="match status" value="1"/>
</dbReference>
<dbReference type="AlphaFoldDB" id="A4J7Q2"/>
<dbReference type="OrthoDB" id="1809938at2"/>
<name>A4J7Q2_DESRM</name>
<organism evidence="1 2">
    <name type="scientific">Desulforamulus reducens (strain ATCC BAA-1160 / DSM 100696 / MI-1)</name>
    <name type="common">Desulfotomaculum reducens</name>
    <dbReference type="NCBI Taxonomy" id="349161"/>
    <lineage>
        <taxon>Bacteria</taxon>
        <taxon>Bacillati</taxon>
        <taxon>Bacillota</taxon>
        <taxon>Clostridia</taxon>
        <taxon>Eubacteriales</taxon>
        <taxon>Peptococcaceae</taxon>
        <taxon>Desulforamulus</taxon>
    </lineage>
</organism>
<dbReference type="EMBL" id="CP000612">
    <property type="protein sequence ID" value="ABO51105.1"/>
    <property type="molecule type" value="Genomic_DNA"/>
</dbReference>
<dbReference type="KEGG" id="drm:Dred_2595"/>